<dbReference type="AlphaFoldDB" id="X1A1Q3"/>
<name>X1A1Q3_9ZZZZ</name>
<evidence type="ECO:0000313" key="1">
    <source>
        <dbReference type="EMBL" id="GAG54231.1"/>
    </source>
</evidence>
<comment type="caution">
    <text evidence="1">The sequence shown here is derived from an EMBL/GenBank/DDBJ whole genome shotgun (WGS) entry which is preliminary data.</text>
</comment>
<reference evidence="1" key="1">
    <citation type="journal article" date="2014" name="Front. Microbiol.">
        <title>High frequency of phylogenetically diverse reductive dehalogenase-homologous genes in deep subseafloor sedimentary metagenomes.</title>
        <authorList>
            <person name="Kawai M."/>
            <person name="Futagami T."/>
            <person name="Toyoda A."/>
            <person name="Takaki Y."/>
            <person name="Nishi S."/>
            <person name="Hori S."/>
            <person name="Arai W."/>
            <person name="Tsubouchi T."/>
            <person name="Morono Y."/>
            <person name="Uchiyama I."/>
            <person name="Ito T."/>
            <person name="Fujiyama A."/>
            <person name="Inagaki F."/>
            <person name="Takami H."/>
        </authorList>
    </citation>
    <scope>NUCLEOTIDE SEQUENCE</scope>
    <source>
        <strain evidence="1">Expedition CK06-06</strain>
    </source>
</reference>
<protein>
    <submittedName>
        <fullName evidence="1">Uncharacterized protein</fullName>
    </submittedName>
</protein>
<accession>X1A1Q3</accession>
<sequence>MVLVYLKLQVTKGYSQILDKIPLMIQPSFIKPYNGDFNFPKESGLPTPFILEDEKIIDLDISENDNEYIWFGKILRKGVLTEDNAYFHINNLS</sequence>
<gene>
    <name evidence="1" type="ORF">S01H4_13176</name>
</gene>
<feature type="non-terminal residue" evidence="1">
    <location>
        <position position="93"/>
    </location>
</feature>
<dbReference type="EMBL" id="BART01005814">
    <property type="protein sequence ID" value="GAG54231.1"/>
    <property type="molecule type" value="Genomic_DNA"/>
</dbReference>
<organism evidence="1">
    <name type="scientific">marine sediment metagenome</name>
    <dbReference type="NCBI Taxonomy" id="412755"/>
    <lineage>
        <taxon>unclassified sequences</taxon>
        <taxon>metagenomes</taxon>
        <taxon>ecological metagenomes</taxon>
    </lineage>
</organism>
<proteinExistence type="predicted"/>